<gene>
    <name evidence="2" type="ORF">M9978_02125</name>
</gene>
<dbReference type="EMBL" id="JAMLDX010000001">
    <property type="protein sequence ID" value="MCP3729213.1"/>
    <property type="molecule type" value="Genomic_DNA"/>
</dbReference>
<dbReference type="PANTHER" id="PTHR34818">
    <property type="entry name" value="PROTEIN BLI-3"/>
    <property type="match status" value="1"/>
</dbReference>
<protein>
    <submittedName>
        <fullName evidence="2">Pyridoxamine 5'-phosphate oxidase family protein</fullName>
    </submittedName>
</protein>
<proteinExistence type="predicted"/>
<dbReference type="InterPro" id="IPR052917">
    <property type="entry name" value="Stress-Dev_Protein"/>
</dbReference>
<accession>A0A9X2HL40</accession>
<feature type="domain" description="General stress protein FMN-binding split barrel" evidence="1">
    <location>
        <begin position="8"/>
        <end position="143"/>
    </location>
</feature>
<dbReference type="Pfam" id="PF16242">
    <property type="entry name" value="Pyrid_ox_like"/>
    <property type="match status" value="1"/>
</dbReference>
<comment type="caution">
    <text evidence="2">The sequence shown here is derived from an EMBL/GenBank/DDBJ whole genome shotgun (WGS) entry which is preliminary data.</text>
</comment>
<dbReference type="AlphaFoldDB" id="A0A9X2HL40"/>
<reference evidence="2" key="1">
    <citation type="submission" date="2022-05" db="EMBL/GenBank/DDBJ databases">
        <title>Sphingomonas sp. strain MG17 Genome sequencing and assembly.</title>
        <authorList>
            <person name="Kim I."/>
        </authorList>
    </citation>
    <scope>NUCLEOTIDE SEQUENCE</scope>
    <source>
        <strain evidence="2">MG17</strain>
    </source>
</reference>
<evidence type="ECO:0000313" key="2">
    <source>
        <dbReference type="EMBL" id="MCP3729213.1"/>
    </source>
</evidence>
<dbReference type="Proteomes" id="UP001139451">
    <property type="component" value="Unassembled WGS sequence"/>
</dbReference>
<dbReference type="PANTHER" id="PTHR34818:SF1">
    <property type="entry name" value="PROTEIN BLI-3"/>
    <property type="match status" value="1"/>
</dbReference>
<name>A0A9X2HL40_9SPHN</name>
<dbReference type="SUPFAM" id="SSF50475">
    <property type="entry name" value="FMN-binding split barrel"/>
    <property type="match status" value="1"/>
</dbReference>
<dbReference type="InterPro" id="IPR012349">
    <property type="entry name" value="Split_barrel_FMN-bd"/>
</dbReference>
<organism evidence="2 3">
    <name type="scientific">Sphingomonas tagetis</name>
    <dbReference type="NCBI Taxonomy" id="2949092"/>
    <lineage>
        <taxon>Bacteria</taxon>
        <taxon>Pseudomonadati</taxon>
        <taxon>Pseudomonadota</taxon>
        <taxon>Alphaproteobacteria</taxon>
        <taxon>Sphingomonadales</taxon>
        <taxon>Sphingomonadaceae</taxon>
        <taxon>Sphingomonas</taxon>
    </lineage>
</organism>
<dbReference type="InterPro" id="IPR038725">
    <property type="entry name" value="YdaG_split_barrel_FMN-bd"/>
</dbReference>
<evidence type="ECO:0000259" key="1">
    <source>
        <dbReference type="Pfam" id="PF16242"/>
    </source>
</evidence>
<dbReference type="Gene3D" id="2.30.110.10">
    <property type="entry name" value="Electron Transport, Fmn-binding Protein, Chain A"/>
    <property type="match status" value="1"/>
</dbReference>
<sequence length="161" mass="18026">MPTPQELEQKFWKALKSDRTLFLGLDGVDDGHAQPMTALTDGDHGPLWFFTTKDNGLVQSLAQGHRAMAHFASKGHELWATLHGNLSTDNDRAVIDRLWNPFVAAWFEGGKDDPKLQLLRLDTERAQIWLNENSLFAGVKMLLGADPKKDYQDKVAEVSLA</sequence>
<keyword evidence="3" id="KW-1185">Reference proteome</keyword>
<dbReference type="RefSeq" id="WP_254291192.1">
    <property type="nucleotide sequence ID" value="NZ_JAMLDX010000001.1"/>
</dbReference>
<evidence type="ECO:0000313" key="3">
    <source>
        <dbReference type="Proteomes" id="UP001139451"/>
    </source>
</evidence>